<evidence type="ECO:0000259" key="7">
    <source>
        <dbReference type="PROSITE" id="PS50879"/>
    </source>
</evidence>
<dbReference type="InterPro" id="IPR043502">
    <property type="entry name" value="DNA/RNA_pol_sf"/>
</dbReference>
<dbReference type="EMBL" id="LXQA010021487">
    <property type="protein sequence ID" value="MCH91940.1"/>
    <property type="molecule type" value="Genomic_DNA"/>
</dbReference>
<dbReference type="InterPro" id="IPR041373">
    <property type="entry name" value="RT_RNaseH"/>
</dbReference>
<evidence type="ECO:0000256" key="4">
    <source>
        <dbReference type="ARBA" id="ARBA00022759"/>
    </source>
</evidence>
<dbReference type="PANTHER" id="PTHR48475">
    <property type="entry name" value="RIBONUCLEASE H"/>
    <property type="match status" value="1"/>
</dbReference>
<organism evidence="8 9">
    <name type="scientific">Trifolium medium</name>
    <dbReference type="NCBI Taxonomy" id="97028"/>
    <lineage>
        <taxon>Eukaryota</taxon>
        <taxon>Viridiplantae</taxon>
        <taxon>Streptophyta</taxon>
        <taxon>Embryophyta</taxon>
        <taxon>Tracheophyta</taxon>
        <taxon>Spermatophyta</taxon>
        <taxon>Magnoliopsida</taxon>
        <taxon>eudicotyledons</taxon>
        <taxon>Gunneridae</taxon>
        <taxon>Pentapetalae</taxon>
        <taxon>rosids</taxon>
        <taxon>fabids</taxon>
        <taxon>Fabales</taxon>
        <taxon>Fabaceae</taxon>
        <taxon>Papilionoideae</taxon>
        <taxon>50 kb inversion clade</taxon>
        <taxon>NPAAA clade</taxon>
        <taxon>Hologalegina</taxon>
        <taxon>IRL clade</taxon>
        <taxon>Trifolieae</taxon>
        <taxon>Trifolium</taxon>
    </lineage>
</organism>
<feature type="non-terminal residue" evidence="8">
    <location>
        <position position="1"/>
    </location>
</feature>
<feature type="domain" description="RNase H type-1" evidence="7">
    <location>
        <begin position="121"/>
        <end position="250"/>
    </location>
</feature>
<dbReference type="Gene3D" id="3.30.420.10">
    <property type="entry name" value="Ribonuclease H-like superfamily/Ribonuclease H"/>
    <property type="match status" value="1"/>
</dbReference>
<reference evidence="8 9" key="1">
    <citation type="journal article" date="2018" name="Front. Plant Sci.">
        <title>Red Clover (Trifolium pratense) and Zigzag Clover (T. medium) - A Picture of Genomic Similarities and Differences.</title>
        <authorList>
            <person name="Dluhosova J."/>
            <person name="Istvanek J."/>
            <person name="Nedelnik J."/>
            <person name="Repkova J."/>
        </authorList>
    </citation>
    <scope>NUCLEOTIDE SEQUENCE [LARGE SCALE GENOMIC DNA]</scope>
    <source>
        <strain evidence="9">cv. 10/8</strain>
        <tissue evidence="8">Leaf</tissue>
    </source>
</reference>
<evidence type="ECO:0000256" key="6">
    <source>
        <dbReference type="ARBA" id="ARBA00022918"/>
    </source>
</evidence>
<dbReference type="SUPFAM" id="SSF53098">
    <property type="entry name" value="Ribonuclease H-like"/>
    <property type="match status" value="1"/>
</dbReference>
<dbReference type="InterPro" id="IPR012337">
    <property type="entry name" value="RNaseH-like_sf"/>
</dbReference>
<name>A0A392MWN4_9FABA</name>
<dbReference type="Pfam" id="PF17917">
    <property type="entry name" value="RT_RNaseH"/>
    <property type="match status" value="1"/>
</dbReference>
<sequence>LDRALSSVLVQEVKGEEKPIYFVSRTLRGAEVRYQRIERLSLAVVVTARKLRQYFQSHKIVVKTDFPIKNVLRKPDLAGRIVAWSMELSEFELTFSPRGAIKSHMLADFVLEMSTSPGEDTTLPWTLSVDGASNIRGSEAGVILEGPNGVLIEQSLRFTFKASNNQEEYEALIAGMKLAKEMEVKDLKAKSDSQLVTNQVSGKFQIKDPQLIKYLEGVQILAKSFNSFELIYVPREKNSRADLLSKLASTKKPGSHRTFIQETISKPSINVAQTMMVVEVED</sequence>
<evidence type="ECO:0000313" key="8">
    <source>
        <dbReference type="EMBL" id="MCH91940.1"/>
    </source>
</evidence>
<accession>A0A392MWN4</accession>
<keyword evidence="9" id="KW-1185">Reference proteome</keyword>
<dbReference type="SUPFAM" id="SSF56672">
    <property type="entry name" value="DNA/RNA polymerases"/>
    <property type="match status" value="1"/>
</dbReference>
<evidence type="ECO:0000256" key="5">
    <source>
        <dbReference type="ARBA" id="ARBA00022801"/>
    </source>
</evidence>
<keyword evidence="3" id="KW-0540">Nuclease</keyword>
<evidence type="ECO:0000313" key="9">
    <source>
        <dbReference type="Proteomes" id="UP000265520"/>
    </source>
</evidence>
<evidence type="ECO:0000256" key="1">
    <source>
        <dbReference type="ARBA" id="ARBA00022679"/>
    </source>
</evidence>
<keyword evidence="4" id="KW-0255">Endonuclease</keyword>
<dbReference type="PROSITE" id="PS50879">
    <property type="entry name" value="RNASE_H_1"/>
    <property type="match status" value="1"/>
</dbReference>
<dbReference type="CDD" id="cd09279">
    <property type="entry name" value="RNase_HI_like"/>
    <property type="match status" value="1"/>
</dbReference>
<keyword evidence="5" id="KW-0378">Hydrolase</keyword>
<dbReference type="Pfam" id="PF13456">
    <property type="entry name" value="RVT_3"/>
    <property type="match status" value="1"/>
</dbReference>
<keyword evidence="1" id="KW-0808">Transferase</keyword>
<comment type="caution">
    <text evidence="8">The sequence shown here is derived from an EMBL/GenBank/DDBJ whole genome shotgun (WGS) entry which is preliminary data.</text>
</comment>
<dbReference type="InterPro" id="IPR036397">
    <property type="entry name" value="RNaseH_sf"/>
</dbReference>
<keyword evidence="6" id="KW-0695">RNA-directed DNA polymerase</keyword>
<dbReference type="AlphaFoldDB" id="A0A392MWN4"/>
<dbReference type="InterPro" id="IPR002156">
    <property type="entry name" value="RNaseH_domain"/>
</dbReference>
<dbReference type="GO" id="GO:0004523">
    <property type="term" value="F:RNA-DNA hybrid ribonuclease activity"/>
    <property type="evidence" value="ECO:0007669"/>
    <property type="project" value="InterPro"/>
</dbReference>
<dbReference type="GO" id="GO:0003676">
    <property type="term" value="F:nucleic acid binding"/>
    <property type="evidence" value="ECO:0007669"/>
    <property type="project" value="InterPro"/>
</dbReference>
<keyword evidence="2" id="KW-0548">Nucleotidyltransferase</keyword>
<evidence type="ECO:0000256" key="3">
    <source>
        <dbReference type="ARBA" id="ARBA00022722"/>
    </source>
</evidence>
<dbReference type="GO" id="GO:0003964">
    <property type="term" value="F:RNA-directed DNA polymerase activity"/>
    <property type="evidence" value="ECO:0007669"/>
    <property type="project" value="UniProtKB-KW"/>
</dbReference>
<dbReference type="Proteomes" id="UP000265520">
    <property type="component" value="Unassembled WGS sequence"/>
</dbReference>
<dbReference type="PANTHER" id="PTHR48475:SF2">
    <property type="entry name" value="RIBONUCLEASE H"/>
    <property type="match status" value="1"/>
</dbReference>
<protein>
    <submittedName>
        <fullName evidence="8">Gag-pol polyprotein</fullName>
    </submittedName>
</protein>
<evidence type="ECO:0000256" key="2">
    <source>
        <dbReference type="ARBA" id="ARBA00022695"/>
    </source>
</evidence>
<proteinExistence type="predicted"/>